<dbReference type="Proteomes" id="UP000762676">
    <property type="component" value="Unassembled WGS sequence"/>
</dbReference>
<sequence>MKLIQHLYKTYTKTTDGSWVYQFSQNVANLERVEKKKKHLQRNTLEDKEAIMILTTAHAAPIMPSRWSEPAGRAGVKFLKGPKAISCSVFLARPTGVHPCNCNVQTSRDLALHRFRATGP</sequence>
<keyword evidence="2" id="KW-1185">Reference proteome</keyword>
<dbReference type="AlphaFoldDB" id="A0AAV4GSY2"/>
<evidence type="ECO:0000313" key="1">
    <source>
        <dbReference type="EMBL" id="GFR88484.1"/>
    </source>
</evidence>
<evidence type="ECO:0000313" key="2">
    <source>
        <dbReference type="Proteomes" id="UP000762676"/>
    </source>
</evidence>
<protein>
    <submittedName>
        <fullName evidence="1">Uncharacterized protein</fullName>
    </submittedName>
</protein>
<name>A0AAV4GSY2_9GAST</name>
<accession>A0AAV4GSY2</accession>
<comment type="caution">
    <text evidence="1">The sequence shown here is derived from an EMBL/GenBank/DDBJ whole genome shotgun (WGS) entry which is preliminary data.</text>
</comment>
<reference evidence="1 2" key="1">
    <citation type="journal article" date="2021" name="Elife">
        <title>Chloroplast acquisition without the gene transfer in kleptoplastic sea slugs, Plakobranchus ocellatus.</title>
        <authorList>
            <person name="Maeda T."/>
            <person name="Takahashi S."/>
            <person name="Yoshida T."/>
            <person name="Shimamura S."/>
            <person name="Takaki Y."/>
            <person name="Nagai Y."/>
            <person name="Toyoda A."/>
            <person name="Suzuki Y."/>
            <person name="Arimoto A."/>
            <person name="Ishii H."/>
            <person name="Satoh N."/>
            <person name="Nishiyama T."/>
            <person name="Hasebe M."/>
            <person name="Maruyama T."/>
            <person name="Minagawa J."/>
            <person name="Obokata J."/>
            <person name="Shigenobu S."/>
        </authorList>
    </citation>
    <scope>NUCLEOTIDE SEQUENCE [LARGE SCALE GENOMIC DNA]</scope>
</reference>
<dbReference type="EMBL" id="BMAT01001576">
    <property type="protein sequence ID" value="GFR88484.1"/>
    <property type="molecule type" value="Genomic_DNA"/>
</dbReference>
<organism evidence="1 2">
    <name type="scientific">Elysia marginata</name>
    <dbReference type="NCBI Taxonomy" id="1093978"/>
    <lineage>
        <taxon>Eukaryota</taxon>
        <taxon>Metazoa</taxon>
        <taxon>Spiralia</taxon>
        <taxon>Lophotrochozoa</taxon>
        <taxon>Mollusca</taxon>
        <taxon>Gastropoda</taxon>
        <taxon>Heterobranchia</taxon>
        <taxon>Euthyneura</taxon>
        <taxon>Panpulmonata</taxon>
        <taxon>Sacoglossa</taxon>
        <taxon>Placobranchoidea</taxon>
        <taxon>Plakobranchidae</taxon>
        <taxon>Elysia</taxon>
    </lineage>
</organism>
<proteinExistence type="predicted"/>
<gene>
    <name evidence="1" type="ORF">ElyMa_000770800</name>
</gene>